<gene>
    <name evidence="2" type="ORF">ACFOGJ_05700</name>
</gene>
<proteinExistence type="predicted"/>
<reference evidence="3" key="1">
    <citation type="journal article" date="2019" name="Int. J. Syst. Evol. Microbiol.">
        <title>The Global Catalogue of Microorganisms (GCM) 10K type strain sequencing project: providing services to taxonomists for standard genome sequencing and annotation.</title>
        <authorList>
            <consortium name="The Broad Institute Genomics Platform"/>
            <consortium name="The Broad Institute Genome Sequencing Center for Infectious Disease"/>
            <person name="Wu L."/>
            <person name="Ma J."/>
        </authorList>
    </citation>
    <scope>NUCLEOTIDE SEQUENCE [LARGE SCALE GENOMIC DNA]</scope>
    <source>
        <strain evidence="3">KCTC 42964</strain>
    </source>
</reference>
<evidence type="ECO:0000313" key="3">
    <source>
        <dbReference type="Proteomes" id="UP001595528"/>
    </source>
</evidence>
<dbReference type="RefSeq" id="WP_379898827.1">
    <property type="nucleotide sequence ID" value="NZ_JBHRTR010000015.1"/>
</dbReference>
<keyword evidence="3" id="KW-1185">Reference proteome</keyword>
<organism evidence="2 3">
    <name type="scientific">Marinibaculum pumilum</name>
    <dbReference type="NCBI Taxonomy" id="1766165"/>
    <lineage>
        <taxon>Bacteria</taxon>
        <taxon>Pseudomonadati</taxon>
        <taxon>Pseudomonadota</taxon>
        <taxon>Alphaproteobacteria</taxon>
        <taxon>Rhodospirillales</taxon>
        <taxon>Rhodospirillaceae</taxon>
        <taxon>Marinibaculum</taxon>
    </lineage>
</organism>
<sequence length="134" mass="15208">MWLRLAGTSPREEDVADQPPEVAADAERTERIMASMAMDTFQVFEHLNRRHARDLSLEKLTEDATRDCIMRTLAEARGDAYVTAAERARAFAQDCLRAYESLPAGHQRVVVKCVAELFEQFAARLEREQVGTPR</sequence>
<name>A0ABV7KWP9_9PROT</name>
<dbReference type="EMBL" id="JBHRTR010000015">
    <property type="protein sequence ID" value="MFC3226715.1"/>
    <property type="molecule type" value="Genomic_DNA"/>
</dbReference>
<evidence type="ECO:0000313" key="2">
    <source>
        <dbReference type="EMBL" id="MFC3226715.1"/>
    </source>
</evidence>
<feature type="region of interest" description="Disordered" evidence="1">
    <location>
        <begin position="1"/>
        <end position="20"/>
    </location>
</feature>
<dbReference type="Proteomes" id="UP001595528">
    <property type="component" value="Unassembled WGS sequence"/>
</dbReference>
<protein>
    <submittedName>
        <fullName evidence="2">Uncharacterized protein</fullName>
    </submittedName>
</protein>
<accession>A0ABV7KWP9</accession>
<evidence type="ECO:0000256" key="1">
    <source>
        <dbReference type="SAM" id="MobiDB-lite"/>
    </source>
</evidence>
<comment type="caution">
    <text evidence="2">The sequence shown here is derived from an EMBL/GenBank/DDBJ whole genome shotgun (WGS) entry which is preliminary data.</text>
</comment>